<evidence type="ECO:0000313" key="1">
    <source>
        <dbReference type="EMBL" id="VDP23104.1"/>
    </source>
</evidence>
<proteinExistence type="predicted"/>
<reference evidence="1 2" key="1">
    <citation type="submission" date="2018-11" db="EMBL/GenBank/DDBJ databases">
        <authorList>
            <consortium name="Pathogen Informatics"/>
        </authorList>
    </citation>
    <scope>NUCLEOTIDE SEQUENCE [LARGE SCALE GENOMIC DNA]</scope>
    <source>
        <strain evidence="1 2">Zambia</strain>
    </source>
</reference>
<dbReference type="EMBL" id="UZAI01017303">
    <property type="protein sequence ID" value="VDP23104.1"/>
    <property type="molecule type" value="Genomic_DNA"/>
</dbReference>
<sequence>MKTSTSEGKHGIQWTACMQLHDSKFTDKLVRLFHTHEQMLVKTTSVATVSASVGFNIHKRIGVILKFNMENTNPITLDGETPEHVESFMYLGSIIDNHGGRDADINARIGKTTTAFVQLENMWNSKQLTARQHQNQNIQYERQDS</sequence>
<accession>A0A183MM72</accession>
<name>A0A183MM72_9TREM</name>
<organism evidence="1 2">
    <name type="scientific">Schistosoma margrebowiei</name>
    <dbReference type="NCBI Taxonomy" id="48269"/>
    <lineage>
        <taxon>Eukaryota</taxon>
        <taxon>Metazoa</taxon>
        <taxon>Spiralia</taxon>
        <taxon>Lophotrochozoa</taxon>
        <taxon>Platyhelminthes</taxon>
        <taxon>Trematoda</taxon>
        <taxon>Digenea</taxon>
        <taxon>Strigeidida</taxon>
        <taxon>Schistosomatoidea</taxon>
        <taxon>Schistosomatidae</taxon>
        <taxon>Schistosoma</taxon>
    </lineage>
</organism>
<gene>
    <name evidence="1" type="ORF">SMRZ_LOCUS17147</name>
</gene>
<evidence type="ECO:0000313" key="2">
    <source>
        <dbReference type="Proteomes" id="UP000277204"/>
    </source>
</evidence>
<dbReference type="AlphaFoldDB" id="A0A183MM72"/>
<protein>
    <submittedName>
        <fullName evidence="1">Uncharacterized protein</fullName>
    </submittedName>
</protein>
<dbReference type="Proteomes" id="UP000277204">
    <property type="component" value="Unassembled WGS sequence"/>
</dbReference>
<keyword evidence="2" id="KW-1185">Reference proteome</keyword>